<keyword evidence="1" id="KW-1133">Transmembrane helix</keyword>
<feature type="transmembrane region" description="Helical" evidence="1">
    <location>
        <begin position="223"/>
        <end position="242"/>
    </location>
</feature>
<sequence>MKEITFINRNKNRWQSFEKNIKHTGSINPDELAEQFIQLTDDLAYARTFFPESPTISYLNSLAVQTHQEVYKNKKEKSNRFKDFWFKELPLELYHARKYFYVSVIIFTISFVLGGISAVNDDGFIRLITGDAYVNTTLDNIEKGDPMGIYSSRSEFEMFFFITFNNIKVSFMAFIFGILTPLAVGFILFQNGVMLGSFQTFFYLKNLFTVSTLTIYIHGALEIPAIILAGGAGIILGNSYLFPGTYPRVVALQKGVIRGLKIMLGLVPVFIVAGFLESFVTRHYDTMPLFVNLLIIICSLGFIIWYFFINPIFAHKKLVNNRNQKHTDTN</sequence>
<dbReference type="Proteomes" id="UP001207408">
    <property type="component" value="Unassembled WGS sequence"/>
</dbReference>
<reference evidence="2" key="1">
    <citation type="submission" date="2022-10" db="EMBL/GenBank/DDBJ databases">
        <authorList>
            <person name="Yu W.X."/>
        </authorList>
    </citation>
    <scope>NUCLEOTIDE SEQUENCE</scope>
    <source>
        <strain evidence="2">D04</strain>
    </source>
</reference>
<feature type="transmembrane region" description="Helical" evidence="1">
    <location>
        <begin position="287"/>
        <end position="308"/>
    </location>
</feature>
<protein>
    <submittedName>
        <fullName evidence="2">Stage II sporulation protein M</fullName>
    </submittedName>
</protein>
<organism evidence="2 3">
    <name type="scientific">Plebeiibacterium marinum</name>
    <dbReference type="NCBI Taxonomy" id="2992111"/>
    <lineage>
        <taxon>Bacteria</taxon>
        <taxon>Pseudomonadati</taxon>
        <taxon>Bacteroidota</taxon>
        <taxon>Bacteroidia</taxon>
        <taxon>Marinilabiliales</taxon>
        <taxon>Marinilabiliaceae</taxon>
        <taxon>Plebeiibacterium</taxon>
    </lineage>
</organism>
<dbReference type="InterPro" id="IPR002798">
    <property type="entry name" value="SpoIIM-like"/>
</dbReference>
<feature type="transmembrane region" description="Helical" evidence="1">
    <location>
        <begin position="262"/>
        <end position="281"/>
    </location>
</feature>
<comment type="caution">
    <text evidence="2">The sequence shown here is derived from an EMBL/GenBank/DDBJ whole genome shotgun (WGS) entry which is preliminary data.</text>
</comment>
<evidence type="ECO:0000313" key="2">
    <source>
        <dbReference type="EMBL" id="MCW3807884.1"/>
    </source>
</evidence>
<feature type="transmembrane region" description="Helical" evidence="1">
    <location>
        <begin position="201"/>
        <end position="217"/>
    </location>
</feature>
<keyword evidence="1" id="KW-0812">Transmembrane</keyword>
<accession>A0AAE3MHZ0</accession>
<evidence type="ECO:0000256" key="1">
    <source>
        <dbReference type="SAM" id="Phobius"/>
    </source>
</evidence>
<dbReference type="EMBL" id="JAPDPI010000067">
    <property type="protein sequence ID" value="MCW3807884.1"/>
    <property type="molecule type" value="Genomic_DNA"/>
</dbReference>
<dbReference type="PANTHER" id="PTHR35337">
    <property type="entry name" value="SLR1478 PROTEIN"/>
    <property type="match status" value="1"/>
</dbReference>
<feature type="transmembrane region" description="Helical" evidence="1">
    <location>
        <begin position="99"/>
        <end position="119"/>
    </location>
</feature>
<keyword evidence="1" id="KW-0472">Membrane</keyword>
<evidence type="ECO:0000313" key="3">
    <source>
        <dbReference type="Proteomes" id="UP001207408"/>
    </source>
</evidence>
<dbReference type="RefSeq" id="WP_301202372.1">
    <property type="nucleotide sequence ID" value="NZ_JAPDPI010000067.1"/>
</dbReference>
<name>A0AAE3MHZ0_9BACT</name>
<dbReference type="AlphaFoldDB" id="A0AAE3MHZ0"/>
<gene>
    <name evidence="2" type="ORF">OM074_19825</name>
</gene>
<feature type="transmembrane region" description="Helical" evidence="1">
    <location>
        <begin position="169"/>
        <end position="189"/>
    </location>
</feature>
<dbReference type="Pfam" id="PF01944">
    <property type="entry name" value="SpoIIM"/>
    <property type="match status" value="1"/>
</dbReference>
<dbReference type="PANTHER" id="PTHR35337:SF1">
    <property type="entry name" value="SLR1478 PROTEIN"/>
    <property type="match status" value="1"/>
</dbReference>
<keyword evidence="3" id="KW-1185">Reference proteome</keyword>
<proteinExistence type="predicted"/>